<dbReference type="InterPro" id="IPR046569">
    <property type="entry name" value="DUF6723"/>
</dbReference>
<dbReference type="Proteomes" id="UP000245712">
    <property type="component" value="Unassembled WGS sequence"/>
</dbReference>
<reference evidence="1 2" key="1">
    <citation type="submission" date="2018-05" db="EMBL/GenBank/DDBJ databases">
        <title>Genomic Encyclopedia of Type Strains, Phase IV (KMG-V): Genome sequencing to study the core and pangenomes of soil and plant-associated prokaryotes.</title>
        <authorList>
            <person name="Whitman W."/>
        </authorList>
    </citation>
    <scope>NUCLEOTIDE SEQUENCE [LARGE SCALE GENOMIC DNA]</scope>
    <source>
        <strain evidence="1 2">SCZa-39</strain>
    </source>
</reference>
<name>A0ABX5KST0_9BURK</name>
<evidence type="ECO:0000313" key="2">
    <source>
        <dbReference type="Proteomes" id="UP000245712"/>
    </source>
</evidence>
<organism evidence="1 2">
    <name type="scientific">Paraburkholderia unamae</name>
    <dbReference type="NCBI Taxonomy" id="219649"/>
    <lineage>
        <taxon>Bacteria</taxon>
        <taxon>Pseudomonadati</taxon>
        <taxon>Pseudomonadota</taxon>
        <taxon>Betaproteobacteria</taxon>
        <taxon>Burkholderiales</taxon>
        <taxon>Burkholderiaceae</taxon>
        <taxon>Paraburkholderia</taxon>
    </lineage>
</organism>
<dbReference type="RefSeq" id="WP_133254461.1">
    <property type="nucleotide sequence ID" value="NZ_CAJZAT010000006.1"/>
</dbReference>
<keyword evidence="2" id="KW-1185">Reference proteome</keyword>
<sequence>MPEKSPKPAARRPTTAEDYEVFCGEQIDGAGRYYGVLRIRRRTDGRLIYPFEGCSRPGPCATGAQARDVALALADELIRADIALPEG</sequence>
<dbReference type="EMBL" id="QEOB01000004">
    <property type="protein sequence ID" value="PVX85122.1"/>
    <property type="molecule type" value="Genomic_DNA"/>
</dbReference>
<dbReference type="Pfam" id="PF20484">
    <property type="entry name" value="DUF6723"/>
    <property type="match status" value="1"/>
</dbReference>
<comment type="caution">
    <text evidence="1">The sequence shown here is derived from an EMBL/GenBank/DDBJ whole genome shotgun (WGS) entry which is preliminary data.</text>
</comment>
<proteinExistence type="predicted"/>
<evidence type="ECO:0000313" key="1">
    <source>
        <dbReference type="EMBL" id="PVX85122.1"/>
    </source>
</evidence>
<accession>A0ABX5KST0</accession>
<gene>
    <name evidence="1" type="ORF">C7402_104366</name>
</gene>
<protein>
    <submittedName>
        <fullName evidence="1">Uncharacterized protein</fullName>
    </submittedName>
</protein>